<feature type="domain" description="Ribosome maturation factor RimP N-terminal" evidence="4">
    <location>
        <begin position="13"/>
        <end position="84"/>
    </location>
</feature>
<dbReference type="Proteomes" id="UP000011721">
    <property type="component" value="Chromosome"/>
</dbReference>
<evidence type="ECO:0000313" key="6">
    <source>
        <dbReference type="EMBL" id="AGF76607.1"/>
    </source>
</evidence>
<gene>
    <name evidence="3" type="primary">rimP</name>
    <name evidence="6" type="ordered locus">UWK_00018</name>
</gene>
<dbReference type="GO" id="GO:0006412">
    <property type="term" value="P:translation"/>
    <property type="evidence" value="ECO:0007669"/>
    <property type="project" value="TreeGrafter"/>
</dbReference>
<dbReference type="InterPro" id="IPR028998">
    <property type="entry name" value="RimP_C"/>
</dbReference>
<organism evidence="6 7">
    <name type="scientific">Desulfocapsa sulfexigens (strain DSM 10523 / SB164P1)</name>
    <dbReference type="NCBI Taxonomy" id="1167006"/>
    <lineage>
        <taxon>Bacteria</taxon>
        <taxon>Pseudomonadati</taxon>
        <taxon>Thermodesulfobacteriota</taxon>
        <taxon>Desulfobulbia</taxon>
        <taxon>Desulfobulbales</taxon>
        <taxon>Desulfocapsaceae</taxon>
        <taxon>Desulfocapsa</taxon>
    </lineage>
</organism>
<dbReference type="eggNOG" id="COG0779">
    <property type="taxonomic scope" value="Bacteria"/>
</dbReference>
<keyword evidence="2 3" id="KW-0690">Ribosome biogenesis</keyword>
<keyword evidence="1 3" id="KW-0963">Cytoplasm</keyword>
<evidence type="ECO:0000313" key="7">
    <source>
        <dbReference type="Proteomes" id="UP000011721"/>
    </source>
</evidence>
<dbReference type="Pfam" id="PF17384">
    <property type="entry name" value="DUF150_C"/>
    <property type="match status" value="1"/>
</dbReference>
<dbReference type="SUPFAM" id="SSF74942">
    <property type="entry name" value="YhbC-like, C-terminal domain"/>
    <property type="match status" value="1"/>
</dbReference>
<dbReference type="GO" id="GO:0005829">
    <property type="term" value="C:cytosol"/>
    <property type="evidence" value="ECO:0007669"/>
    <property type="project" value="TreeGrafter"/>
</dbReference>
<reference evidence="7" key="1">
    <citation type="journal article" date="2013" name="Stand. Genomic Sci.">
        <title>Complete genome sequence of Desulfocapsa sulfexigens, a marine deltaproteobacterium specialized in disproportionating inorganic sulfur compounds.</title>
        <authorList>
            <person name="Finster K.W."/>
            <person name="Kjeldsen K.U."/>
            <person name="Kube M."/>
            <person name="Reinhardt R."/>
            <person name="Mussmann M."/>
            <person name="Amann R."/>
            <person name="Schreiber L."/>
        </authorList>
    </citation>
    <scope>NUCLEOTIDE SEQUENCE [LARGE SCALE GENOMIC DNA]</scope>
    <source>
        <strain evidence="7">DSM 10523 / SB164P1</strain>
    </source>
</reference>
<dbReference type="GO" id="GO:0000028">
    <property type="term" value="P:ribosomal small subunit assembly"/>
    <property type="evidence" value="ECO:0007669"/>
    <property type="project" value="TreeGrafter"/>
</dbReference>
<dbReference type="Gene3D" id="2.30.30.180">
    <property type="entry name" value="Ribosome maturation factor RimP, C-terminal domain"/>
    <property type="match status" value="1"/>
</dbReference>
<evidence type="ECO:0000256" key="1">
    <source>
        <dbReference type="ARBA" id="ARBA00022490"/>
    </source>
</evidence>
<dbReference type="InterPro" id="IPR003728">
    <property type="entry name" value="Ribosome_maturation_RimP"/>
</dbReference>
<comment type="similarity">
    <text evidence="3">Belongs to the RimP family.</text>
</comment>
<dbReference type="InterPro" id="IPR028989">
    <property type="entry name" value="RimP_N"/>
</dbReference>
<dbReference type="RefSeq" id="WP_015402306.1">
    <property type="nucleotide sequence ID" value="NC_020304.1"/>
</dbReference>
<dbReference type="PATRIC" id="fig|1167006.5.peg.17"/>
<comment type="function">
    <text evidence="3">Required for maturation of 30S ribosomal subunits.</text>
</comment>
<dbReference type="KEGG" id="dsf:UWK_00018"/>
<proteinExistence type="inferred from homology"/>
<dbReference type="InterPro" id="IPR035956">
    <property type="entry name" value="RimP_N_sf"/>
</dbReference>
<name>M1P4I5_DESSD</name>
<dbReference type="Pfam" id="PF02576">
    <property type="entry name" value="RimP_N"/>
    <property type="match status" value="1"/>
</dbReference>
<evidence type="ECO:0000259" key="4">
    <source>
        <dbReference type="Pfam" id="PF02576"/>
    </source>
</evidence>
<dbReference type="PANTHER" id="PTHR33867">
    <property type="entry name" value="RIBOSOME MATURATION FACTOR RIMP"/>
    <property type="match status" value="1"/>
</dbReference>
<dbReference type="PANTHER" id="PTHR33867:SF1">
    <property type="entry name" value="RIBOSOME MATURATION FACTOR RIMP"/>
    <property type="match status" value="1"/>
</dbReference>
<dbReference type="HOGENOM" id="CLU_070525_2_2_7"/>
<feature type="domain" description="Ribosome maturation factor RimP C-terminal" evidence="5">
    <location>
        <begin position="87"/>
        <end position="150"/>
    </location>
</feature>
<protein>
    <recommendedName>
        <fullName evidence="3">Ribosome maturation factor RimP</fullName>
    </recommendedName>
</protein>
<dbReference type="STRING" id="1167006.UWK_00018"/>
<dbReference type="CDD" id="cd01734">
    <property type="entry name" value="YlxS_C"/>
    <property type="match status" value="1"/>
</dbReference>
<dbReference type="HAMAP" id="MF_01077">
    <property type="entry name" value="RimP"/>
    <property type="match status" value="1"/>
</dbReference>
<sequence>MSDYVIEKVQEFVEALLPSLGLELVEIQYRQEGEGWVLRLFIDGSDGVGIDQCTKVSREVSFFLDVEDLVPHSFTLEVSSPGLERPLRSAADFERFKGKKARVRLRHPLDGQKVFVGLIGESDELGFDLLVEDGETTRFLMDQIRKARLTL</sequence>
<evidence type="ECO:0000259" key="5">
    <source>
        <dbReference type="Pfam" id="PF17384"/>
    </source>
</evidence>
<accession>M1P4I5</accession>
<dbReference type="FunFam" id="3.30.300.70:FF:000001">
    <property type="entry name" value="Ribosome maturation factor RimP"/>
    <property type="match status" value="1"/>
</dbReference>
<dbReference type="EMBL" id="CP003985">
    <property type="protein sequence ID" value="AGF76607.1"/>
    <property type="molecule type" value="Genomic_DNA"/>
</dbReference>
<keyword evidence="7" id="KW-1185">Reference proteome</keyword>
<dbReference type="SUPFAM" id="SSF75420">
    <property type="entry name" value="YhbC-like, N-terminal domain"/>
    <property type="match status" value="1"/>
</dbReference>
<dbReference type="OrthoDB" id="9805006at2"/>
<dbReference type="InterPro" id="IPR036847">
    <property type="entry name" value="RimP_C_sf"/>
</dbReference>
<dbReference type="Gene3D" id="3.30.300.70">
    <property type="entry name" value="RimP-like superfamily, N-terminal"/>
    <property type="match status" value="1"/>
</dbReference>
<dbReference type="AlphaFoldDB" id="M1P4I5"/>
<comment type="subcellular location">
    <subcellularLocation>
        <location evidence="3">Cytoplasm</location>
    </subcellularLocation>
</comment>
<evidence type="ECO:0000256" key="2">
    <source>
        <dbReference type="ARBA" id="ARBA00022517"/>
    </source>
</evidence>
<evidence type="ECO:0000256" key="3">
    <source>
        <dbReference type="HAMAP-Rule" id="MF_01077"/>
    </source>
</evidence>